<feature type="compositionally biased region" description="Low complexity" evidence="2">
    <location>
        <begin position="814"/>
        <end position="845"/>
    </location>
</feature>
<gene>
    <name evidence="3" type="ORF">PCOR1329_LOCUS13759</name>
</gene>
<feature type="coiled-coil region" evidence="1">
    <location>
        <begin position="332"/>
        <end position="449"/>
    </location>
</feature>
<sequence length="882" mass="92814">MASSRSDSGCSSYVSLGEGAEHDAERLTVTVQRSCSGVVPHPGAQLTRSQTNDTGELVAPSRGTLRRSLPNGFTPGRRESHVQLPIEAVAPRASLARLRQACGEGTFAQRGSMVSMAGSPRASIAGSPRASIAGSPRASLRLEEAVQRELAWSEKSAGEWCARLMSTIASEGRREACVGIVGRFQALLPQDQSLTSSDKFHLTNIVEDQIEAQQRVVSQQAFIMVKRELLELAAIRGEMAELENRMMAMNTEYTREVTATRDSSRPPLETAREGLSTGDLAEKDVQFYEPMQYLSNEARKCVHAVVDEKLKAIVATCAKDRSSLESLLRDRLASSQTLNSQLQDELRELRQQKDLVEENAIALKQHSKRIEYLKAQVESLQKSLWQAESGLRSASRDLDSMTKMRDDAQEQNWSLQERLLAAEERAEELAAQDERVASLTSEVERLQGLLLRGGCGEAAGTERPPAGRDLVCPAAGGPGSRRTVGCKLEKPGGDKLGEGQGKPDEGQEGTYQQPSIPATLPEKRLGSRPGRHAQAELPDASGTSSGRARPQGRRTPPGPPDEQPAAAAAGPWASGPPGSGGVEEPARHVEEAPLGEAGMPAEAVAEPAVEDSASALEVGANGAGAGPVPEENTPERQARKQAQKEVRPPAGRPPDRALGSQPTVAAAAGARPDRGPRLVDRLLAGAAGPEEEEEEEEASPRSPPEATGTQSEAGRPRQPKTEGRLRRPRRAFTEPEKSPVLPSAVGVAVQTPAGDRSPGGSARGPALPGAAFAAMATAAEPGTGSPAEGRSPGGSARGPALPRGERSLGSCERTGLVAVGVGAGLPTTGPGRLTGLPPVQATTSPRRGRGAGPAGESASQRVLPQATRAVQWGAPVPPASKE</sequence>
<protein>
    <submittedName>
        <fullName evidence="3">Uncharacterized protein</fullName>
    </submittedName>
</protein>
<dbReference type="Proteomes" id="UP001189429">
    <property type="component" value="Unassembled WGS sequence"/>
</dbReference>
<feature type="compositionally biased region" description="Basic and acidic residues" evidence="2">
    <location>
        <begin position="487"/>
        <end position="505"/>
    </location>
</feature>
<evidence type="ECO:0000313" key="4">
    <source>
        <dbReference type="Proteomes" id="UP001189429"/>
    </source>
</evidence>
<evidence type="ECO:0000256" key="1">
    <source>
        <dbReference type="SAM" id="Coils"/>
    </source>
</evidence>
<feature type="compositionally biased region" description="Low complexity" evidence="2">
    <location>
        <begin position="546"/>
        <end position="555"/>
    </location>
</feature>
<keyword evidence="1" id="KW-0175">Coiled coil</keyword>
<proteinExistence type="predicted"/>
<feature type="compositionally biased region" description="Basic and acidic residues" evidence="2">
    <location>
        <begin position="719"/>
        <end position="737"/>
    </location>
</feature>
<feature type="region of interest" description="Disordered" evidence="2">
    <location>
        <begin position="256"/>
        <end position="275"/>
    </location>
</feature>
<feature type="coiled-coil region" evidence="1">
    <location>
        <begin position="225"/>
        <end position="252"/>
    </location>
</feature>
<dbReference type="EMBL" id="CAUYUJ010004080">
    <property type="protein sequence ID" value="CAK0808064.1"/>
    <property type="molecule type" value="Genomic_DNA"/>
</dbReference>
<feature type="compositionally biased region" description="Low complexity" evidence="2">
    <location>
        <begin position="595"/>
        <end position="615"/>
    </location>
</feature>
<keyword evidence="4" id="KW-1185">Reference proteome</keyword>
<feature type="region of interest" description="Disordered" evidence="2">
    <location>
        <begin position="457"/>
        <end position="882"/>
    </location>
</feature>
<evidence type="ECO:0000256" key="2">
    <source>
        <dbReference type="SAM" id="MobiDB-lite"/>
    </source>
</evidence>
<evidence type="ECO:0000313" key="3">
    <source>
        <dbReference type="EMBL" id="CAK0808064.1"/>
    </source>
</evidence>
<organism evidence="3 4">
    <name type="scientific">Prorocentrum cordatum</name>
    <dbReference type="NCBI Taxonomy" id="2364126"/>
    <lineage>
        <taxon>Eukaryota</taxon>
        <taxon>Sar</taxon>
        <taxon>Alveolata</taxon>
        <taxon>Dinophyceae</taxon>
        <taxon>Prorocentrales</taxon>
        <taxon>Prorocentraceae</taxon>
        <taxon>Prorocentrum</taxon>
    </lineage>
</organism>
<feature type="compositionally biased region" description="Basic and acidic residues" evidence="2">
    <location>
        <begin position="633"/>
        <end position="647"/>
    </location>
</feature>
<comment type="caution">
    <text evidence="3">The sequence shown here is derived from an EMBL/GenBank/DDBJ whole genome shotgun (WGS) entry which is preliminary data.</text>
</comment>
<name>A0ABN9QRF8_9DINO</name>
<reference evidence="3" key="1">
    <citation type="submission" date="2023-10" db="EMBL/GenBank/DDBJ databases">
        <authorList>
            <person name="Chen Y."/>
            <person name="Shah S."/>
            <person name="Dougan E. K."/>
            <person name="Thang M."/>
            <person name="Chan C."/>
        </authorList>
    </citation>
    <scope>NUCLEOTIDE SEQUENCE [LARGE SCALE GENOMIC DNA]</scope>
</reference>
<accession>A0ABN9QRF8</accession>
<feature type="compositionally biased region" description="Basic and acidic residues" evidence="2">
    <location>
        <begin position="671"/>
        <end position="680"/>
    </location>
</feature>
<feature type="compositionally biased region" description="Low complexity" evidence="2">
    <location>
        <begin position="763"/>
        <end position="782"/>
    </location>
</feature>
<feature type="compositionally biased region" description="Low complexity" evidence="2">
    <location>
        <begin position="563"/>
        <end position="576"/>
    </location>
</feature>